<sequence length="82" mass="9076">MWDQQFEATLRKHLPYLGDDEELSGGAELRDLGLDSMGTVELLSDLEKTYGLRFVDDALNLETFATPDTLWSALSGLRAANA</sequence>
<evidence type="ECO:0000256" key="1">
    <source>
        <dbReference type="ARBA" id="ARBA00022450"/>
    </source>
</evidence>
<dbReference type="InterPro" id="IPR006162">
    <property type="entry name" value="Ppantetheine_attach_site"/>
</dbReference>
<keyword evidence="2" id="KW-0597">Phosphoprotein</keyword>
<dbReference type="EMBL" id="OCNE01000027">
    <property type="protein sequence ID" value="SOD66872.1"/>
    <property type="molecule type" value="Genomic_DNA"/>
</dbReference>
<name>A0A286E7I4_9ACTN</name>
<dbReference type="AlphaFoldDB" id="A0A286E7I4"/>
<dbReference type="Proteomes" id="UP000219072">
    <property type="component" value="Unassembled WGS sequence"/>
</dbReference>
<reference evidence="4 5" key="1">
    <citation type="submission" date="2017-09" db="EMBL/GenBank/DDBJ databases">
        <authorList>
            <person name="Ehlers B."/>
            <person name="Leendertz F.H."/>
        </authorList>
    </citation>
    <scope>NUCLEOTIDE SEQUENCE [LARGE SCALE GENOMIC DNA]</scope>
    <source>
        <strain evidence="4 5">CGMCC 4.7095</strain>
    </source>
</reference>
<keyword evidence="1" id="KW-0596">Phosphopantetheine</keyword>
<dbReference type="InterPro" id="IPR036736">
    <property type="entry name" value="ACP-like_sf"/>
</dbReference>
<dbReference type="Pfam" id="PF00550">
    <property type="entry name" value="PP-binding"/>
    <property type="match status" value="1"/>
</dbReference>
<organism evidence="4 5">
    <name type="scientific">Streptomyces zhaozhouensis</name>
    <dbReference type="NCBI Taxonomy" id="1300267"/>
    <lineage>
        <taxon>Bacteria</taxon>
        <taxon>Bacillati</taxon>
        <taxon>Actinomycetota</taxon>
        <taxon>Actinomycetes</taxon>
        <taxon>Kitasatosporales</taxon>
        <taxon>Streptomycetaceae</taxon>
        <taxon>Streptomyces</taxon>
    </lineage>
</organism>
<dbReference type="OrthoDB" id="3395095at2"/>
<evidence type="ECO:0000313" key="4">
    <source>
        <dbReference type="EMBL" id="SOD66872.1"/>
    </source>
</evidence>
<dbReference type="PROSITE" id="PS50075">
    <property type="entry name" value="CARRIER"/>
    <property type="match status" value="1"/>
</dbReference>
<keyword evidence="5" id="KW-1185">Reference proteome</keyword>
<proteinExistence type="predicted"/>
<accession>A0A286E7I4</accession>
<dbReference type="PROSITE" id="PS00012">
    <property type="entry name" value="PHOSPHOPANTETHEINE"/>
    <property type="match status" value="1"/>
</dbReference>
<dbReference type="Gene3D" id="1.10.1200.10">
    <property type="entry name" value="ACP-like"/>
    <property type="match status" value="1"/>
</dbReference>
<dbReference type="RefSeq" id="WP_097233848.1">
    <property type="nucleotide sequence ID" value="NZ_OCNE01000027.1"/>
</dbReference>
<protein>
    <submittedName>
        <fullName evidence="4">Phosphopantetheine attachment site</fullName>
    </submittedName>
</protein>
<feature type="domain" description="Carrier" evidence="3">
    <location>
        <begin position="1"/>
        <end position="78"/>
    </location>
</feature>
<dbReference type="SUPFAM" id="SSF47336">
    <property type="entry name" value="ACP-like"/>
    <property type="match status" value="1"/>
</dbReference>
<gene>
    <name evidence="4" type="ORF">SAMN06297387_12760</name>
</gene>
<evidence type="ECO:0000259" key="3">
    <source>
        <dbReference type="PROSITE" id="PS50075"/>
    </source>
</evidence>
<evidence type="ECO:0000313" key="5">
    <source>
        <dbReference type="Proteomes" id="UP000219072"/>
    </source>
</evidence>
<evidence type="ECO:0000256" key="2">
    <source>
        <dbReference type="ARBA" id="ARBA00022553"/>
    </source>
</evidence>
<dbReference type="InterPro" id="IPR009081">
    <property type="entry name" value="PP-bd_ACP"/>
</dbReference>